<dbReference type="InterPro" id="IPR050563">
    <property type="entry name" value="4-hydroxybenzoyl-CoA_TE"/>
</dbReference>
<proteinExistence type="inferred from homology"/>
<reference evidence="3 4" key="1">
    <citation type="journal article" date="2016" name="Int. J. Syst. Evol. Microbiol.">
        <title>Tessaracoccus flavus sp. nov., isolated from the drainage system of a lindane-producing factory.</title>
        <authorList>
            <person name="Kumari R."/>
            <person name="Singh P."/>
            <person name="Schumann P."/>
            <person name="Lal R."/>
        </authorList>
    </citation>
    <scope>NUCLEOTIDE SEQUENCE [LARGE SCALE GENOMIC DNA]</scope>
    <source>
        <strain evidence="3 4">RP1T</strain>
    </source>
</reference>
<dbReference type="EMBL" id="CP019605">
    <property type="protein sequence ID" value="AQP44764.1"/>
    <property type="molecule type" value="Genomic_DNA"/>
</dbReference>
<dbReference type="RefSeq" id="WP_077342156.1">
    <property type="nucleotide sequence ID" value="NZ_CP019605.1"/>
</dbReference>
<dbReference type="AlphaFoldDB" id="A0A1Q2CF66"/>
<dbReference type="OrthoDB" id="3467114at2"/>
<dbReference type="PANTHER" id="PTHR31793">
    <property type="entry name" value="4-HYDROXYBENZOYL-COA THIOESTERASE FAMILY MEMBER"/>
    <property type="match status" value="1"/>
</dbReference>
<dbReference type="Pfam" id="PF13279">
    <property type="entry name" value="4HBT_2"/>
    <property type="match status" value="1"/>
</dbReference>
<dbReference type="Proteomes" id="UP000188324">
    <property type="component" value="Chromosome"/>
</dbReference>
<dbReference type="GO" id="GO:0047617">
    <property type="term" value="F:fatty acyl-CoA hydrolase activity"/>
    <property type="evidence" value="ECO:0007669"/>
    <property type="project" value="TreeGrafter"/>
</dbReference>
<name>A0A1Q2CF66_9ACTN</name>
<dbReference type="KEGG" id="tfl:RPIT_08065"/>
<gene>
    <name evidence="3" type="ORF">RPIT_08065</name>
</gene>
<comment type="similarity">
    <text evidence="1">Belongs to the 4-hydroxybenzoyl-CoA thioesterase family.</text>
</comment>
<evidence type="ECO:0000313" key="4">
    <source>
        <dbReference type="Proteomes" id="UP000188324"/>
    </source>
</evidence>
<evidence type="ECO:0000256" key="2">
    <source>
        <dbReference type="ARBA" id="ARBA00022801"/>
    </source>
</evidence>
<dbReference type="SUPFAM" id="SSF54637">
    <property type="entry name" value="Thioesterase/thiol ester dehydrase-isomerase"/>
    <property type="match status" value="1"/>
</dbReference>
<dbReference type="STRING" id="1610493.RPIT_08065"/>
<dbReference type="CDD" id="cd00586">
    <property type="entry name" value="4HBT"/>
    <property type="match status" value="1"/>
</dbReference>
<dbReference type="InterPro" id="IPR029069">
    <property type="entry name" value="HotDog_dom_sf"/>
</dbReference>
<keyword evidence="2" id="KW-0378">Hydrolase</keyword>
<evidence type="ECO:0000256" key="1">
    <source>
        <dbReference type="ARBA" id="ARBA00005953"/>
    </source>
</evidence>
<evidence type="ECO:0000313" key="3">
    <source>
        <dbReference type="EMBL" id="AQP44764.1"/>
    </source>
</evidence>
<accession>A0A1Q2CF66</accession>
<sequence length="150" mass="17075">MTELPRRDPESGLPFAEVTRRIEWSDTDASGHHHNSVVWRFVESCEAQLFRELGYLESYFNGAPRVHQTVDYENKLYFGQNTTTKVGLTKVGNSSLSFWFELWGEEQGDRPRRRAASGRFVTVHVAQGTETAIPWPDDLRQALLGTATSD</sequence>
<dbReference type="Gene3D" id="3.10.129.10">
    <property type="entry name" value="Hotdog Thioesterase"/>
    <property type="match status" value="1"/>
</dbReference>
<keyword evidence="4" id="KW-1185">Reference proteome</keyword>
<organism evidence="3 4">
    <name type="scientific">Tessaracoccus flavus</name>
    <dbReference type="NCBI Taxonomy" id="1610493"/>
    <lineage>
        <taxon>Bacteria</taxon>
        <taxon>Bacillati</taxon>
        <taxon>Actinomycetota</taxon>
        <taxon>Actinomycetes</taxon>
        <taxon>Propionibacteriales</taxon>
        <taxon>Propionibacteriaceae</taxon>
        <taxon>Tessaracoccus</taxon>
    </lineage>
</organism>
<protein>
    <recommendedName>
        <fullName evidence="5">Acyl-CoA thioester hydrolase</fullName>
    </recommendedName>
</protein>
<dbReference type="PANTHER" id="PTHR31793:SF27">
    <property type="entry name" value="NOVEL THIOESTERASE SUPERFAMILY DOMAIN AND SAPOSIN A-TYPE DOMAIN CONTAINING PROTEIN (0610012H03RIK)"/>
    <property type="match status" value="1"/>
</dbReference>
<evidence type="ECO:0008006" key="5">
    <source>
        <dbReference type="Google" id="ProtNLM"/>
    </source>
</evidence>